<dbReference type="SUPFAM" id="SSF48452">
    <property type="entry name" value="TPR-like"/>
    <property type="match status" value="2"/>
</dbReference>
<dbReference type="PANTHER" id="PTHR16305">
    <property type="entry name" value="TESTICULAR SOLUBLE ADENYLYL CYCLASE"/>
    <property type="match status" value="1"/>
</dbReference>
<evidence type="ECO:0000256" key="1">
    <source>
        <dbReference type="ARBA" id="ARBA00022741"/>
    </source>
</evidence>
<accession>A0ABX2HA91</accession>
<gene>
    <name evidence="4" type="ORF">G5B17_11745</name>
</gene>
<dbReference type="PANTHER" id="PTHR16305:SF28">
    <property type="entry name" value="GUANYLATE CYCLASE DOMAIN-CONTAINING PROTEIN"/>
    <property type="match status" value="1"/>
</dbReference>
<sequence length="948" mass="111729">MKKQDFEYEVALSFAGEQRDYVEKVSKELTRLNVGHFYDYNEQVNLWGKNLTQYLDSVYFEKAMYFVPFISKEYVEKIWTRLEVNSALERNMHESRPDFQQYILPVRFDDTRVPGIVGSIGHIDARKITPQEIARMIYEKVKNGEKIEKNNKEDVVPEPFSINHYDKINEDKRKIMDNIFSYRTTSHAIIVYGEKGLGKRSCIQRFLHEKKKVIRVSPNAENRFQLEPVMSALELDTKYLSHNSDLCFEDQIRKEFLTICKKEPLIIYVERFYDLDSQTAKFLSETTEALLNRFLHYQTFMIFELDIEENTNVLVPFYKLPPNHTDFICFDKLSVDDLKTYFFNVLGDITISNENLAYILNSSFGNIMYLNIAINYLKGEHYIRCENGKCICDKLPSGILADVLKEFILQRYDKLDDTLKEVLSKSSIIGNVFNAELLSKPFQIINADDMLQKIEKISQLIVRPDDKTYSFETNDVYQLIKNSVSPEQQKEWHEILANYYKKLLKKEQQRKRTKTVEQEIAALYPIAKHYKYAQNYNAAIMFYIELIAKYERISDYIHELAAVHDTKYMLEYVDLDRLHLDSLEYDVFKAEADCYRNMGDFLKAYQIYEECLSYLDTDQLSDTVVEVLYQMSYCLYMNGKVKEAVAKLNHLKEHFEKNSICNHWYIKVLSLLASTCDSTGDIKSQEKYYATALDYYKKNQYEQEYYVLLRMASMVFGEEIAINMEKTAEAFFRKQKSTRYLAEVLHNIATDYLYIDELANISEPINESIELFDSFGSIAVHCPLNTKGILKMVLDNDFISALTIFEQALQYEMEPYSEITIRTNILNCMNVLGTHDEALKQLNRIDQLIKVQEAQHIPVYAIYHNLNWAFYYFHIKEYEKCLEKLKTCSNLEYIEPRFRYVYKVLTYKAKKAMGLKTRNTAGSAPKKVYKKCIENGFYFTTLRFYESV</sequence>
<protein>
    <submittedName>
        <fullName evidence="4">TIR domain-containing protein</fullName>
    </submittedName>
</protein>
<name>A0ABX2HA91_9FIRM</name>
<dbReference type="SUPFAM" id="SSF52200">
    <property type="entry name" value="Toll/Interleukin receptor TIR domain"/>
    <property type="match status" value="1"/>
</dbReference>
<dbReference type="Gene3D" id="3.40.50.10140">
    <property type="entry name" value="Toll/interleukin-1 receptor homology (TIR) domain"/>
    <property type="match status" value="1"/>
</dbReference>
<keyword evidence="1" id="KW-0547">Nucleotide-binding</keyword>
<keyword evidence="2" id="KW-0067">ATP-binding</keyword>
<keyword evidence="5" id="KW-1185">Reference proteome</keyword>
<evidence type="ECO:0000313" key="5">
    <source>
        <dbReference type="Proteomes" id="UP001644719"/>
    </source>
</evidence>
<dbReference type="InterPro" id="IPR035897">
    <property type="entry name" value="Toll_tir_struct_dom_sf"/>
</dbReference>
<organism evidence="4 5">
    <name type="scientific">Blautia faecis</name>
    <dbReference type="NCBI Taxonomy" id="871665"/>
    <lineage>
        <taxon>Bacteria</taxon>
        <taxon>Bacillati</taxon>
        <taxon>Bacillota</taxon>
        <taxon>Clostridia</taxon>
        <taxon>Lachnospirales</taxon>
        <taxon>Lachnospiraceae</taxon>
        <taxon>Blautia</taxon>
    </lineage>
</organism>
<dbReference type="Pfam" id="PF13676">
    <property type="entry name" value="TIR_2"/>
    <property type="match status" value="1"/>
</dbReference>
<reference evidence="4 5" key="1">
    <citation type="journal article" date="2020" name="Cell Host Microbe">
        <title>Functional and Genomic Variation between Human-Derived Isolates of Lachnospiraceae Reveals Inter- and Intra-Species Diversity.</title>
        <authorList>
            <person name="Sorbara M.T."/>
            <person name="Littmann E.R."/>
            <person name="Fontana E."/>
            <person name="Moody T.U."/>
            <person name="Kohout C.E."/>
            <person name="Gjonbalaj M."/>
            <person name="Eaton V."/>
            <person name="Seok R."/>
            <person name="Leiner I.M."/>
            <person name="Pamer E.G."/>
        </authorList>
    </citation>
    <scope>NUCLEOTIDE SEQUENCE [LARGE SCALE GENOMIC DNA]</scope>
    <source>
        <strain evidence="4 5">MSK.17.74</strain>
    </source>
</reference>
<dbReference type="Gene3D" id="1.25.40.10">
    <property type="entry name" value="Tetratricopeptide repeat domain"/>
    <property type="match status" value="2"/>
</dbReference>
<evidence type="ECO:0000313" key="4">
    <source>
        <dbReference type="EMBL" id="NSG86070.1"/>
    </source>
</evidence>
<dbReference type="InterPro" id="IPR019734">
    <property type="entry name" value="TPR_rpt"/>
</dbReference>
<comment type="caution">
    <text evidence="4">The sequence shown here is derived from an EMBL/GenBank/DDBJ whole genome shotgun (WGS) entry which is preliminary data.</text>
</comment>
<evidence type="ECO:0000259" key="3">
    <source>
        <dbReference type="Pfam" id="PF13676"/>
    </source>
</evidence>
<dbReference type="InterPro" id="IPR011990">
    <property type="entry name" value="TPR-like_helical_dom_sf"/>
</dbReference>
<evidence type="ECO:0000256" key="2">
    <source>
        <dbReference type="ARBA" id="ARBA00022840"/>
    </source>
</evidence>
<feature type="domain" description="TIR" evidence="3">
    <location>
        <begin position="10"/>
        <end position="128"/>
    </location>
</feature>
<dbReference type="EMBL" id="JAAITS010000031">
    <property type="protein sequence ID" value="NSG86070.1"/>
    <property type="molecule type" value="Genomic_DNA"/>
</dbReference>
<dbReference type="Proteomes" id="UP001644719">
    <property type="component" value="Unassembled WGS sequence"/>
</dbReference>
<proteinExistence type="predicted"/>
<dbReference type="InterPro" id="IPR000157">
    <property type="entry name" value="TIR_dom"/>
</dbReference>
<dbReference type="SMART" id="SM00028">
    <property type="entry name" value="TPR"/>
    <property type="match status" value="3"/>
</dbReference>
<dbReference type="RefSeq" id="WP_173735735.1">
    <property type="nucleotide sequence ID" value="NZ_JAAITS010000031.1"/>
</dbReference>